<evidence type="ECO:0000256" key="8">
    <source>
        <dbReference type="ARBA" id="ARBA00022801"/>
    </source>
</evidence>
<comment type="subcellular location">
    <subcellularLocation>
        <location evidence="2">Mitochondrion</location>
    </subcellularLocation>
</comment>
<dbReference type="GO" id="GO:0006574">
    <property type="term" value="P:L-valine catabolic process"/>
    <property type="evidence" value="ECO:0007669"/>
    <property type="project" value="TreeGrafter"/>
</dbReference>
<dbReference type="Gene3D" id="3.90.226.10">
    <property type="entry name" value="2-enoyl-CoA Hydratase, Chain A, domain 1"/>
    <property type="match status" value="1"/>
</dbReference>
<dbReference type="NCBIfam" id="NF004127">
    <property type="entry name" value="PRK05617.1"/>
    <property type="match status" value="1"/>
</dbReference>
<evidence type="ECO:0000256" key="1">
    <source>
        <dbReference type="ARBA" id="ARBA00001709"/>
    </source>
</evidence>
<reference evidence="14" key="1">
    <citation type="submission" date="2024-02" db="UniProtKB">
        <authorList>
            <consortium name="WormBaseParasite"/>
        </authorList>
    </citation>
    <scope>IDENTIFICATION</scope>
</reference>
<dbReference type="SUPFAM" id="SSF52096">
    <property type="entry name" value="ClpP/crotonase"/>
    <property type="match status" value="1"/>
</dbReference>
<dbReference type="WBParaSite" id="MBELARI_LOCUS10695">
    <property type="protein sequence ID" value="MBELARI_LOCUS10695"/>
    <property type="gene ID" value="MBELARI_LOCUS10695"/>
</dbReference>
<keyword evidence="13" id="KW-1185">Reference proteome</keyword>
<organism evidence="13 14">
    <name type="scientific">Mesorhabditis belari</name>
    <dbReference type="NCBI Taxonomy" id="2138241"/>
    <lineage>
        <taxon>Eukaryota</taxon>
        <taxon>Metazoa</taxon>
        <taxon>Ecdysozoa</taxon>
        <taxon>Nematoda</taxon>
        <taxon>Chromadorea</taxon>
        <taxon>Rhabditida</taxon>
        <taxon>Rhabditina</taxon>
        <taxon>Rhabditomorpha</taxon>
        <taxon>Rhabditoidea</taxon>
        <taxon>Rhabditidae</taxon>
        <taxon>Mesorhabditinae</taxon>
        <taxon>Mesorhabditis</taxon>
    </lineage>
</organism>
<evidence type="ECO:0000256" key="6">
    <source>
        <dbReference type="ARBA" id="ARBA00016714"/>
    </source>
</evidence>
<dbReference type="GO" id="GO:0003860">
    <property type="term" value="F:3-hydroxyisobutyryl-CoA hydrolase activity"/>
    <property type="evidence" value="ECO:0007669"/>
    <property type="project" value="UniProtKB-EC"/>
</dbReference>
<evidence type="ECO:0000313" key="14">
    <source>
        <dbReference type="WBParaSite" id="MBELARI_LOCUS10695"/>
    </source>
</evidence>
<protein>
    <recommendedName>
        <fullName evidence="6">3-hydroxyisobutyryl-CoA hydrolase, mitochondrial</fullName>
        <ecNumber evidence="5">3.1.2.4</ecNumber>
    </recommendedName>
    <alternativeName>
        <fullName evidence="11">3-hydroxyisobutyryl-coenzyme A hydrolase</fullName>
    </alternativeName>
</protein>
<evidence type="ECO:0000256" key="5">
    <source>
        <dbReference type="ARBA" id="ARBA00011915"/>
    </source>
</evidence>
<dbReference type="Pfam" id="PF16113">
    <property type="entry name" value="ECH_2"/>
    <property type="match status" value="1"/>
</dbReference>
<dbReference type="InterPro" id="IPR032259">
    <property type="entry name" value="HIBYL-CoA-H"/>
</dbReference>
<accession>A0AAF3E9V6</accession>
<evidence type="ECO:0000313" key="13">
    <source>
        <dbReference type="Proteomes" id="UP000887575"/>
    </source>
</evidence>
<evidence type="ECO:0000256" key="10">
    <source>
        <dbReference type="ARBA" id="ARBA00024871"/>
    </source>
</evidence>
<dbReference type="GO" id="GO:0005739">
    <property type="term" value="C:mitochondrion"/>
    <property type="evidence" value="ECO:0007669"/>
    <property type="project" value="UniProtKB-SubCell"/>
</dbReference>
<evidence type="ECO:0000259" key="12">
    <source>
        <dbReference type="Pfam" id="PF16113"/>
    </source>
</evidence>
<comment type="catalytic activity">
    <reaction evidence="1">
        <text>3-hydroxy-2-methylpropanoyl-CoA + H2O = 3-hydroxy-2-methylpropanoate + CoA + H(+)</text>
        <dbReference type="Rhea" id="RHEA:20888"/>
        <dbReference type="ChEBI" id="CHEBI:11805"/>
        <dbReference type="ChEBI" id="CHEBI:15377"/>
        <dbReference type="ChEBI" id="CHEBI:15378"/>
        <dbReference type="ChEBI" id="CHEBI:57287"/>
        <dbReference type="ChEBI" id="CHEBI:57340"/>
        <dbReference type="EC" id="3.1.2.4"/>
    </reaction>
</comment>
<feature type="domain" description="Enoyl-CoA hydratase/isomerase" evidence="12">
    <location>
        <begin position="36"/>
        <end position="366"/>
    </location>
</feature>
<dbReference type="AlphaFoldDB" id="A0AAF3E9V6"/>
<keyword evidence="8" id="KW-0378">Hydrolase</keyword>
<evidence type="ECO:0000256" key="2">
    <source>
        <dbReference type="ARBA" id="ARBA00004173"/>
    </source>
</evidence>
<evidence type="ECO:0000256" key="9">
    <source>
        <dbReference type="ARBA" id="ARBA00023128"/>
    </source>
</evidence>
<dbReference type="PANTHER" id="PTHR43176:SF3">
    <property type="entry name" value="3-HYDROXYISOBUTYRYL-COA HYDROLASE, MITOCHONDRIAL"/>
    <property type="match status" value="1"/>
</dbReference>
<dbReference type="CDD" id="cd06558">
    <property type="entry name" value="crotonase-like"/>
    <property type="match status" value="1"/>
</dbReference>
<name>A0AAF3E9V6_9BILA</name>
<keyword evidence="9" id="KW-0496">Mitochondrion</keyword>
<comment type="similarity">
    <text evidence="4">Belongs to the enoyl-CoA hydratase/isomerase family.</text>
</comment>
<keyword evidence="7" id="KW-0101">Branched-chain amino acid catabolism</keyword>
<comment type="function">
    <text evidence="10">Hydrolyzes 3-hydroxyisobutyryl-CoA (HIBYL-CoA), a saline catabolite. Has high activity toward isobutyryl-CoA. Could be an isobutyryl-CoA dehydrogenase that functions in valine catabolism. Also hydrolyzes 3-hydroxypropanoyl-CoA.</text>
</comment>
<dbReference type="PANTHER" id="PTHR43176">
    <property type="entry name" value="3-HYDROXYISOBUTYRYL-COA HYDROLASE-RELATED"/>
    <property type="match status" value="1"/>
</dbReference>
<evidence type="ECO:0000256" key="4">
    <source>
        <dbReference type="ARBA" id="ARBA00005254"/>
    </source>
</evidence>
<dbReference type="Proteomes" id="UP000887575">
    <property type="component" value="Unassembled WGS sequence"/>
</dbReference>
<evidence type="ECO:0000256" key="3">
    <source>
        <dbReference type="ARBA" id="ARBA00005109"/>
    </source>
</evidence>
<evidence type="ECO:0000256" key="11">
    <source>
        <dbReference type="ARBA" id="ARBA00031181"/>
    </source>
</evidence>
<dbReference type="EC" id="3.1.2.4" evidence="5"/>
<proteinExistence type="inferred from homology"/>
<dbReference type="FunFam" id="3.90.226.10:FF:000026">
    <property type="entry name" value="3-hydroxyisobutyryl-CoA hydrolase, mitochondrial"/>
    <property type="match status" value="1"/>
</dbReference>
<dbReference type="InterPro" id="IPR045004">
    <property type="entry name" value="ECH_dom"/>
</dbReference>
<sequence length="381" mass="42570">MLAHSVLKNYCGAAFVLRKMSSHASELLVSSSGPTRTITLNRPKALNALNLNMVREIYPLLQEWNLSNDVNLIMIKGSGDKAFCAGGDVLAVTKSAKDAQAGKDSTMHQEFFKEEYQLNHLIGTLSKPYVALIDGIVMGGGCGLSINGRYRVATEKTKLAMPETALGLFPDVGGSYFLSRLRNNLGMFLALTGYRLEGADTFHAGLTTHYIESSQLPALEKALSEFKQVDDETVKRTLASFGSKQLPPFSLEKQLRQIRETFGGKSVEEIIENLNKDGSEWATTQIKILKKMSPTSLKVTHRQLETGKRMSFSKIFSMEYRLSQRFMDGHDFHEGCRAILIDKDRNPKWKPATLEEVDDDSVDKYFAPLPHTQELLLHDEE</sequence>
<dbReference type="InterPro" id="IPR029045">
    <property type="entry name" value="ClpP/crotonase-like_dom_sf"/>
</dbReference>
<comment type="pathway">
    <text evidence="3">Amino-acid degradation; L-valine degradation.</text>
</comment>
<evidence type="ECO:0000256" key="7">
    <source>
        <dbReference type="ARBA" id="ARBA00022456"/>
    </source>
</evidence>